<gene>
    <name evidence="1" type="ORF">COO91_05947</name>
</gene>
<sequence length="40" mass="4491">MEMPIRVLARCAESLACVVWVAVDKESFVEHNGFKALNVK</sequence>
<dbReference type="AlphaFoldDB" id="A0A2K8SWX3"/>
<reference evidence="1 2" key="1">
    <citation type="submission" date="2017-11" db="EMBL/GenBank/DDBJ databases">
        <title>Complete genome of a free-living desiccation-tolerant cyanobacterium and its photosynthetic adaptation to extreme terrestrial habitat.</title>
        <authorList>
            <person name="Shang J."/>
        </authorList>
    </citation>
    <scope>NUCLEOTIDE SEQUENCE [LARGE SCALE GENOMIC DNA]</scope>
    <source>
        <strain evidence="1 2">CCNUN1</strain>
    </source>
</reference>
<name>A0A2K8SWX3_9NOSO</name>
<dbReference type="EMBL" id="CP024785">
    <property type="protein sequence ID" value="AUB39951.1"/>
    <property type="molecule type" value="Genomic_DNA"/>
</dbReference>
<dbReference type="Proteomes" id="UP000232003">
    <property type="component" value="Chromosome"/>
</dbReference>
<proteinExistence type="predicted"/>
<evidence type="ECO:0000313" key="1">
    <source>
        <dbReference type="EMBL" id="AUB39951.1"/>
    </source>
</evidence>
<evidence type="ECO:0000313" key="2">
    <source>
        <dbReference type="Proteomes" id="UP000232003"/>
    </source>
</evidence>
<keyword evidence="2" id="KW-1185">Reference proteome</keyword>
<accession>A0A2K8SWX3</accession>
<organism evidence="1 2">
    <name type="scientific">Nostoc flagelliforme CCNUN1</name>
    <dbReference type="NCBI Taxonomy" id="2038116"/>
    <lineage>
        <taxon>Bacteria</taxon>
        <taxon>Bacillati</taxon>
        <taxon>Cyanobacteriota</taxon>
        <taxon>Cyanophyceae</taxon>
        <taxon>Nostocales</taxon>
        <taxon>Nostocaceae</taxon>
        <taxon>Nostoc</taxon>
    </lineage>
</organism>
<protein>
    <submittedName>
        <fullName evidence="1">Uncharacterized protein</fullName>
    </submittedName>
</protein>
<dbReference type="KEGG" id="nfl:COO91_05947"/>